<dbReference type="AlphaFoldDB" id="A0A0E9XQE9"/>
<protein>
    <submittedName>
        <fullName evidence="2">Uncharacterized protein</fullName>
    </submittedName>
</protein>
<reference evidence="2" key="2">
    <citation type="journal article" date="2015" name="Fish Shellfish Immunol.">
        <title>Early steps in the European eel (Anguilla anguilla)-Vibrio vulnificus interaction in the gills: Role of the RtxA13 toxin.</title>
        <authorList>
            <person name="Callol A."/>
            <person name="Pajuelo D."/>
            <person name="Ebbesson L."/>
            <person name="Teles M."/>
            <person name="MacKenzie S."/>
            <person name="Amaro C."/>
        </authorList>
    </citation>
    <scope>NUCLEOTIDE SEQUENCE</scope>
</reference>
<proteinExistence type="predicted"/>
<evidence type="ECO:0000256" key="1">
    <source>
        <dbReference type="SAM" id="MobiDB-lite"/>
    </source>
</evidence>
<feature type="compositionally biased region" description="Basic residues" evidence="1">
    <location>
        <begin position="31"/>
        <end position="47"/>
    </location>
</feature>
<sequence length="47" mass="5337">MEGSFPAWPTQGFLMTSRSSIGWSTGPSSRRPSRRGVSKNQKRKPWK</sequence>
<evidence type="ECO:0000313" key="2">
    <source>
        <dbReference type="EMBL" id="JAI04963.1"/>
    </source>
</evidence>
<dbReference type="EMBL" id="GBXM01003615">
    <property type="protein sequence ID" value="JAI04963.1"/>
    <property type="molecule type" value="Transcribed_RNA"/>
</dbReference>
<organism evidence="2">
    <name type="scientific">Anguilla anguilla</name>
    <name type="common">European freshwater eel</name>
    <name type="synonym">Muraena anguilla</name>
    <dbReference type="NCBI Taxonomy" id="7936"/>
    <lineage>
        <taxon>Eukaryota</taxon>
        <taxon>Metazoa</taxon>
        <taxon>Chordata</taxon>
        <taxon>Craniata</taxon>
        <taxon>Vertebrata</taxon>
        <taxon>Euteleostomi</taxon>
        <taxon>Actinopterygii</taxon>
        <taxon>Neopterygii</taxon>
        <taxon>Teleostei</taxon>
        <taxon>Anguilliformes</taxon>
        <taxon>Anguillidae</taxon>
        <taxon>Anguilla</taxon>
    </lineage>
</organism>
<reference evidence="2" key="1">
    <citation type="submission" date="2014-11" db="EMBL/GenBank/DDBJ databases">
        <authorList>
            <person name="Amaro Gonzalez C."/>
        </authorList>
    </citation>
    <scope>NUCLEOTIDE SEQUENCE</scope>
</reference>
<feature type="compositionally biased region" description="Polar residues" evidence="1">
    <location>
        <begin position="13"/>
        <end position="23"/>
    </location>
</feature>
<accession>A0A0E9XQE9</accession>
<feature type="region of interest" description="Disordered" evidence="1">
    <location>
        <begin position="1"/>
        <end position="47"/>
    </location>
</feature>
<name>A0A0E9XQE9_ANGAN</name>